<dbReference type="AlphaFoldDB" id="A0A6G1G080"/>
<evidence type="ECO:0000313" key="5">
    <source>
        <dbReference type="RefSeq" id="XP_033533013.1"/>
    </source>
</evidence>
<dbReference type="Gene3D" id="1.10.12.10">
    <property type="entry name" value="Lyase 2-enoyl-coa Hydratase, Chain A, domain 2"/>
    <property type="match status" value="1"/>
</dbReference>
<dbReference type="EMBL" id="ML975162">
    <property type="protein sequence ID" value="KAF1811382.1"/>
    <property type="molecule type" value="Genomic_DNA"/>
</dbReference>
<dbReference type="Proteomes" id="UP000504638">
    <property type="component" value="Unplaced"/>
</dbReference>
<evidence type="ECO:0000256" key="1">
    <source>
        <dbReference type="ARBA" id="ARBA00005254"/>
    </source>
</evidence>
<proteinExistence type="inferred from homology"/>
<dbReference type="InterPro" id="IPR001753">
    <property type="entry name" value="Enoyl-CoA_hydra/iso"/>
</dbReference>
<reference evidence="5" key="2">
    <citation type="submission" date="2020-04" db="EMBL/GenBank/DDBJ databases">
        <authorList>
            <consortium name="NCBI Genome Project"/>
        </authorList>
    </citation>
    <scope>NUCLEOTIDE SEQUENCE</scope>
    <source>
        <strain evidence="5">CBS 781.70</strain>
    </source>
</reference>
<accession>A0A6G1G080</accession>
<dbReference type="PANTHER" id="PTHR43684:SF4">
    <property type="entry name" value="ENOYL-COA HYDRATASE_ISOMERASE FAMILY PROTEIN (AFU_ORTHOLOGUE AFUA_1G01890)"/>
    <property type="match status" value="1"/>
</dbReference>
<dbReference type="InterPro" id="IPR014748">
    <property type="entry name" value="Enoyl-CoA_hydra_C"/>
</dbReference>
<dbReference type="Gene3D" id="3.90.226.10">
    <property type="entry name" value="2-enoyl-CoA Hydratase, Chain A, domain 1"/>
    <property type="match status" value="1"/>
</dbReference>
<sequence length="316" mass="35066">MPGAPPPHVAIPKSYQNVGFKHTKISHYPASSAEVTPIVIFTLYRPGKYNAFTETMMDEVEQAFQWFDLDDRVKCVITTGDGRIFCAGADLETSFKGGYEKPSDHRDGGGRCSLAIHRCRKPTIAAMQGSAVGVGITMTLPMTIRIVYAQAKIGFVFARRGLIMEACSAFFLPRLIGMSRALHLVTTGATYRADDKLFGDLFSETLDAPEKVLPRALEIADEIVKNTSVVSTHLMRELMYRNPGSAEGTHLLDSKLIFEMFSNPDNKEGVASFMEKRQVNFKGTLEDDGPVSYPWWEPIDVVRGAKPVGYQYKPKI</sequence>
<dbReference type="InterPro" id="IPR051053">
    <property type="entry name" value="ECH/Chromodomain_protein"/>
</dbReference>
<protein>
    <submittedName>
        <fullName evidence="3 5">ClpP/crotonase</fullName>
    </submittedName>
</protein>
<dbReference type="OrthoDB" id="2018133at2759"/>
<organism evidence="3">
    <name type="scientific">Eremomyces bilateralis CBS 781.70</name>
    <dbReference type="NCBI Taxonomy" id="1392243"/>
    <lineage>
        <taxon>Eukaryota</taxon>
        <taxon>Fungi</taxon>
        <taxon>Dikarya</taxon>
        <taxon>Ascomycota</taxon>
        <taxon>Pezizomycotina</taxon>
        <taxon>Dothideomycetes</taxon>
        <taxon>Dothideomycetes incertae sedis</taxon>
        <taxon>Eremomycetales</taxon>
        <taxon>Eremomycetaceae</taxon>
        <taxon>Eremomyces</taxon>
    </lineage>
</organism>
<dbReference type="PANTHER" id="PTHR43684">
    <property type="match status" value="1"/>
</dbReference>
<dbReference type="Pfam" id="PF00378">
    <property type="entry name" value="ECH_1"/>
    <property type="match status" value="1"/>
</dbReference>
<gene>
    <name evidence="3 5" type="ORF">P152DRAFT_459776</name>
</gene>
<reference evidence="3 5" key="1">
    <citation type="submission" date="2020-01" db="EMBL/GenBank/DDBJ databases">
        <authorList>
            <consortium name="DOE Joint Genome Institute"/>
            <person name="Haridas S."/>
            <person name="Albert R."/>
            <person name="Binder M."/>
            <person name="Bloem J."/>
            <person name="Labutti K."/>
            <person name="Salamov A."/>
            <person name="Andreopoulos B."/>
            <person name="Baker S.E."/>
            <person name="Barry K."/>
            <person name="Bills G."/>
            <person name="Bluhm B.H."/>
            <person name="Cannon C."/>
            <person name="Castanera R."/>
            <person name="Culley D.E."/>
            <person name="Daum C."/>
            <person name="Ezra D."/>
            <person name="Gonzalez J.B."/>
            <person name="Henrissat B."/>
            <person name="Kuo A."/>
            <person name="Liang C."/>
            <person name="Lipzen A."/>
            <person name="Lutzoni F."/>
            <person name="Magnuson J."/>
            <person name="Mondo S."/>
            <person name="Nolan M."/>
            <person name="Ohm R."/>
            <person name="Pangilinan J."/>
            <person name="Park H.-J."/>
            <person name="Ramirez L."/>
            <person name="Alfaro M."/>
            <person name="Sun H."/>
            <person name="Tritt A."/>
            <person name="Yoshinaga Y."/>
            <person name="Zwiers L.-H."/>
            <person name="Turgeon B.G."/>
            <person name="Goodwin S.B."/>
            <person name="Spatafora J.W."/>
            <person name="Crous P.W."/>
            <person name="Grigoriev I.V."/>
        </authorList>
    </citation>
    <scope>NUCLEOTIDE SEQUENCE</scope>
    <source>
        <strain evidence="3 5">CBS 781.70</strain>
    </source>
</reference>
<dbReference type="GeneID" id="54420320"/>
<evidence type="ECO:0000256" key="2">
    <source>
        <dbReference type="ARBA" id="ARBA00023026"/>
    </source>
</evidence>
<comment type="similarity">
    <text evidence="1">Belongs to the enoyl-CoA hydratase/isomerase family.</text>
</comment>
<dbReference type="InterPro" id="IPR029045">
    <property type="entry name" value="ClpP/crotonase-like_dom_sf"/>
</dbReference>
<dbReference type="RefSeq" id="XP_033533013.1">
    <property type="nucleotide sequence ID" value="XM_033679750.1"/>
</dbReference>
<dbReference type="CDD" id="cd06558">
    <property type="entry name" value="crotonase-like"/>
    <property type="match status" value="1"/>
</dbReference>
<dbReference type="SUPFAM" id="SSF52096">
    <property type="entry name" value="ClpP/crotonase"/>
    <property type="match status" value="1"/>
</dbReference>
<keyword evidence="4" id="KW-1185">Reference proteome</keyword>
<name>A0A6G1G080_9PEZI</name>
<reference evidence="5" key="3">
    <citation type="submission" date="2025-04" db="UniProtKB">
        <authorList>
            <consortium name="RefSeq"/>
        </authorList>
    </citation>
    <scope>IDENTIFICATION</scope>
    <source>
        <strain evidence="5">CBS 781.70</strain>
    </source>
</reference>
<evidence type="ECO:0000313" key="3">
    <source>
        <dbReference type="EMBL" id="KAF1811382.1"/>
    </source>
</evidence>
<keyword evidence="2" id="KW-0843">Virulence</keyword>
<evidence type="ECO:0000313" key="4">
    <source>
        <dbReference type="Proteomes" id="UP000504638"/>
    </source>
</evidence>